<protein>
    <recommendedName>
        <fullName evidence="2">Putative plant transposon protein domain-containing protein</fullName>
    </recommendedName>
</protein>
<feature type="compositionally biased region" description="Polar residues" evidence="1">
    <location>
        <begin position="1"/>
        <end position="18"/>
    </location>
</feature>
<name>A0A0L9VJU5_PHAAN</name>
<accession>A0A0L9VJU5</accession>
<dbReference type="AlphaFoldDB" id="A0A0L9VJU5"/>
<evidence type="ECO:0000256" key="1">
    <source>
        <dbReference type="SAM" id="MobiDB-lite"/>
    </source>
</evidence>
<evidence type="ECO:0000259" key="2">
    <source>
        <dbReference type="Pfam" id="PF20167"/>
    </source>
</evidence>
<dbReference type="Gramene" id="KOM54969">
    <property type="protein sequence ID" value="KOM54969"/>
    <property type="gene ID" value="LR48_Vigan10g086100"/>
</dbReference>
<sequence length="481" mass="54888">MASSSGSKRIKTTAANTERGQRRKEKVYSDLFLTKDHQKHYSSVQNRKLLMERKVVVMPNDIPRFTNTIRRRNWSALTTYPAPANVEVVKEFYTNAKIFSRNADPFASYVRGRYVPFNADTINDFLNTNWHETDEPTDYETLLREEIDYEAIERTLCIPGGTFQRNRQEQPLYIRRSLLTPLSKFWMALMLANIAPSSHVSDITTNRAIILYCILTRKSINLGKLIANEITTCAHAPQAKAPLGHPSLITHLCEQAGVDISTPPFEMPRKPIDMAYYTQFCLDEEDVPIQPPQSPRIHHRPQTSTPSSDPYQMTAMQFALLDAKLEAVNRIGLAQAEMMRQLYHASSTSSFMTHEEYVTRVAWPGDQSQTTGRDYADSLCEWIRIASHLGEMLSDNAFSQRMGALCEWIERVALCLMIHIANQVAMLLVGVWGYYSFYSNNEWVSLCECLRSMSHWLRFSHSELGRYASGLGSDSSHGLFA</sequence>
<dbReference type="Pfam" id="PF20167">
    <property type="entry name" value="Transposase_32"/>
    <property type="match status" value="1"/>
</dbReference>
<dbReference type="Proteomes" id="UP000053144">
    <property type="component" value="Chromosome 10"/>
</dbReference>
<organism evidence="3 4">
    <name type="scientific">Phaseolus angularis</name>
    <name type="common">Azuki bean</name>
    <name type="synonym">Vigna angularis</name>
    <dbReference type="NCBI Taxonomy" id="3914"/>
    <lineage>
        <taxon>Eukaryota</taxon>
        <taxon>Viridiplantae</taxon>
        <taxon>Streptophyta</taxon>
        <taxon>Embryophyta</taxon>
        <taxon>Tracheophyta</taxon>
        <taxon>Spermatophyta</taxon>
        <taxon>Magnoliopsida</taxon>
        <taxon>eudicotyledons</taxon>
        <taxon>Gunneridae</taxon>
        <taxon>Pentapetalae</taxon>
        <taxon>rosids</taxon>
        <taxon>fabids</taxon>
        <taxon>Fabales</taxon>
        <taxon>Fabaceae</taxon>
        <taxon>Papilionoideae</taxon>
        <taxon>50 kb inversion clade</taxon>
        <taxon>NPAAA clade</taxon>
        <taxon>indigoferoid/millettioid clade</taxon>
        <taxon>Phaseoleae</taxon>
        <taxon>Vigna</taxon>
    </lineage>
</organism>
<feature type="domain" description="Putative plant transposon protein" evidence="2">
    <location>
        <begin position="70"/>
        <end position="259"/>
    </location>
</feature>
<gene>
    <name evidence="3" type="ORF">LR48_Vigan10g086100</name>
</gene>
<proteinExistence type="predicted"/>
<evidence type="ECO:0000313" key="4">
    <source>
        <dbReference type="Proteomes" id="UP000053144"/>
    </source>
</evidence>
<dbReference type="EMBL" id="CM003380">
    <property type="protein sequence ID" value="KOM54969.1"/>
    <property type="molecule type" value="Genomic_DNA"/>
</dbReference>
<reference evidence="4" key="1">
    <citation type="journal article" date="2015" name="Proc. Natl. Acad. Sci. U.S.A.">
        <title>Genome sequencing of adzuki bean (Vigna angularis) provides insight into high starch and low fat accumulation and domestication.</title>
        <authorList>
            <person name="Yang K."/>
            <person name="Tian Z."/>
            <person name="Chen C."/>
            <person name="Luo L."/>
            <person name="Zhao B."/>
            <person name="Wang Z."/>
            <person name="Yu L."/>
            <person name="Li Y."/>
            <person name="Sun Y."/>
            <person name="Li W."/>
            <person name="Chen Y."/>
            <person name="Li Y."/>
            <person name="Zhang Y."/>
            <person name="Ai D."/>
            <person name="Zhao J."/>
            <person name="Shang C."/>
            <person name="Ma Y."/>
            <person name="Wu B."/>
            <person name="Wang M."/>
            <person name="Gao L."/>
            <person name="Sun D."/>
            <person name="Zhang P."/>
            <person name="Guo F."/>
            <person name="Wang W."/>
            <person name="Li Y."/>
            <person name="Wang J."/>
            <person name="Varshney R.K."/>
            <person name="Wang J."/>
            <person name="Ling H.Q."/>
            <person name="Wan P."/>
        </authorList>
    </citation>
    <scope>NUCLEOTIDE SEQUENCE</scope>
    <source>
        <strain evidence="4">cv. Jingnong 6</strain>
    </source>
</reference>
<feature type="region of interest" description="Disordered" evidence="1">
    <location>
        <begin position="1"/>
        <end position="22"/>
    </location>
</feature>
<feature type="region of interest" description="Disordered" evidence="1">
    <location>
        <begin position="288"/>
        <end position="309"/>
    </location>
</feature>
<evidence type="ECO:0000313" key="3">
    <source>
        <dbReference type="EMBL" id="KOM54969.1"/>
    </source>
</evidence>
<dbReference type="InterPro" id="IPR046796">
    <property type="entry name" value="Transposase_32_dom"/>
</dbReference>